<protein>
    <submittedName>
        <fullName evidence="1">Uncharacterized protein</fullName>
    </submittedName>
</protein>
<dbReference type="AlphaFoldDB" id="A0A0G0QTE4"/>
<evidence type="ECO:0000313" key="2">
    <source>
        <dbReference type="Proteomes" id="UP000034072"/>
    </source>
</evidence>
<organism evidence="1 2">
    <name type="scientific">Candidatus Yanofskybacteria bacterium GW2011_GWE2_40_11</name>
    <dbReference type="NCBI Taxonomy" id="1619033"/>
    <lineage>
        <taxon>Bacteria</taxon>
        <taxon>Candidatus Yanofskyibacteriota</taxon>
    </lineage>
</organism>
<dbReference type="EMBL" id="LBXZ01000007">
    <property type="protein sequence ID" value="KKR40601.1"/>
    <property type="molecule type" value="Genomic_DNA"/>
</dbReference>
<proteinExistence type="predicted"/>
<reference evidence="1 2" key="1">
    <citation type="journal article" date="2015" name="Nature">
        <title>rRNA introns, odd ribosomes, and small enigmatic genomes across a large radiation of phyla.</title>
        <authorList>
            <person name="Brown C.T."/>
            <person name="Hug L.A."/>
            <person name="Thomas B.C."/>
            <person name="Sharon I."/>
            <person name="Castelle C.J."/>
            <person name="Singh A."/>
            <person name="Wilkins M.J."/>
            <person name="Williams K.H."/>
            <person name="Banfield J.F."/>
        </authorList>
    </citation>
    <scope>NUCLEOTIDE SEQUENCE [LARGE SCALE GENOMIC DNA]</scope>
</reference>
<accession>A0A0G0QTE4</accession>
<name>A0A0G0QTE4_9BACT</name>
<comment type="caution">
    <text evidence="1">The sequence shown here is derived from an EMBL/GenBank/DDBJ whole genome shotgun (WGS) entry which is preliminary data.</text>
</comment>
<dbReference type="Proteomes" id="UP000034072">
    <property type="component" value="Unassembled WGS sequence"/>
</dbReference>
<sequence>MSKCRDTIANTITSARRHIIKENIDFYSIVGHFYDLDCLAFIALSD</sequence>
<gene>
    <name evidence="1" type="ORF">UT75_C0007G0049</name>
</gene>
<evidence type="ECO:0000313" key="1">
    <source>
        <dbReference type="EMBL" id="KKR40601.1"/>
    </source>
</evidence>